<feature type="domain" description="Glycosyl transferase family 1" evidence="1">
    <location>
        <begin position="135"/>
        <end position="266"/>
    </location>
</feature>
<dbReference type="RefSeq" id="WP_066328921.1">
    <property type="nucleotide sequence ID" value="NZ_LWSG01000005.1"/>
</dbReference>
<dbReference type="Gene3D" id="3.40.50.2000">
    <property type="entry name" value="Glycogen Phosphorylase B"/>
    <property type="match status" value="2"/>
</dbReference>
<dbReference type="EMBL" id="LWSG01000005">
    <property type="protein sequence ID" value="OAS88212.1"/>
    <property type="molecule type" value="Genomic_DNA"/>
</dbReference>
<gene>
    <name evidence="2" type="ORF">A6K24_17720</name>
</gene>
<dbReference type="PANTHER" id="PTHR12526">
    <property type="entry name" value="GLYCOSYLTRANSFERASE"/>
    <property type="match status" value="1"/>
</dbReference>
<organism evidence="2 3">
    <name type="scientific">Metabacillus litoralis</name>
    <dbReference type="NCBI Taxonomy" id="152268"/>
    <lineage>
        <taxon>Bacteria</taxon>
        <taxon>Bacillati</taxon>
        <taxon>Bacillota</taxon>
        <taxon>Bacilli</taxon>
        <taxon>Bacillales</taxon>
        <taxon>Bacillaceae</taxon>
        <taxon>Metabacillus</taxon>
    </lineage>
</organism>
<dbReference type="GO" id="GO:0016757">
    <property type="term" value="F:glycosyltransferase activity"/>
    <property type="evidence" value="ECO:0007669"/>
    <property type="project" value="InterPro"/>
</dbReference>
<evidence type="ECO:0000259" key="1">
    <source>
        <dbReference type="Pfam" id="PF00534"/>
    </source>
</evidence>
<dbReference type="Proteomes" id="UP000078534">
    <property type="component" value="Unassembled WGS sequence"/>
</dbReference>
<keyword evidence="3" id="KW-1185">Reference proteome</keyword>
<evidence type="ECO:0000313" key="3">
    <source>
        <dbReference type="Proteomes" id="UP000078534"/>
    </source>
</evidence>
<comment type="caution">
    <text evidence="2">The sequence shown here is derived from an EMBL/GenBank/DDBJ whole genome shotgun (WGS) entry which is preliminary data.</text>
</comment>
<keyword evidence="2" id="KW-0808">Transferase</keyword>
<accession>A0A179T6Y6</accession>
<dbReference type="PANTHER" id="PTHR12526:SF630">
    <property type="entry name" value="GLYCOSYLTRANSFERASE"/>
    <property type="match status" value="1"/>
</dbReference>
<dbReference type="CDD" id="cd03801">
    <property type="entry name" value="GT4_PimA-like"/>
    <property type="match status" value="1"/>
</dbReference>
<dbReference type="OrthoDB" id="6713581at2"/>
<name>A0A179T6Y6_9BACI</name>
<evidence type="ECO:0000313" key="2">
    <source>
        <dbReference type="EMBL" id="OAS88212.1"/>
    </source>
</evidence>
<dbReference type="STRING" id="152268.A6K24_17720"/>
<proteinExistence type="predicted"/>
<dbReference type="SUPFAM" id="SSF53756">
    <property type="entry name" value="UDP-Glycosyltransferase/glycogen phosphorylase"/>
    <property type="match status" value="1"/>
</dbReference>
<dbReference type="Pfam" id="PF00534">
    <property type="entry name" value="Glycos_transf_1"/>
    <property type="match status" value="1"/>
</dbReference>
<sequence length="347" mass="40867">MNKIKVVFAGHDLKFAKLIIDYLELTGDYSVRLDEWKGHNVHDERHSKECLEWADLIVCEWGLGNAVWYSENKLPRQKLIVRMHLQEVQTVYPKQFNLENIDRIIAISPYVYEEFYRVFKLPRDKMTMIYNVVDTEIMNQTKEEDSKFHLGFIGMSPKRKRLDLAVDVLEKLWEQDSRYKLFIKGKLPQEYPWLWNKEDEREYYEELFSRINNAPWKDAVVFDGFGSDIAGWLRKIGYVLSTSDFESFHLSPSEGAASGAFPLILKWDGSDTIYPKDYLFESVDDIVLRVKEINGSNLNNELGEQAKQYVRKHFSVEEIGGNWDLLMKELCRERNMADETTMNTVEN</sequence>
<dbReference type="InterPro" id="IPR001296">
    <property type="entry name" value="Glyco_trans_1"/>
</dbReference>
<reference evidence="3" key="1">
    <citation type="submission" date="2016-04" db="EMBL/GenBank/DDBJ databases">
        <authorList>
            <person name="Lyu Z."/>
            <person name="Lyu W."/>
        </authorList>
    </citation>
    <scope>NUCLEOTIDE SEQUENCE [LARGE SCALE GENOMIC DNA]</scope>
    <source>
        <strain evidence="3">C44</strain>
    </source>
</reference>
<dbReference type="AlphaFoldDB" id="A0A179T6Y6"/>
<protein>
    <submittedName>
        <fullName evidence="2">Glycosyl transferase family 1</fullName>
    </submittedName>
</protein>